<comment type="caution">
    <text evidence="1">The sequence shown here is derived from an EMBL/GenBank/DDBJ whole genome shotgun (WGS) entry which is preliminary data.</text>
</comment>
<sequence length="223" mass="25300">MNKPFNSNPENVTPVSEDPFAYFMPMVSVGHLIVPIGVDLDNAAISDAVIAMEDQRRSEEIGDTKSEDSLLPYDNPHVAGLLQRIDGFFRTLNPHFESFEEAESWGHILNPGQNTDYHTHMRGGWPDGLSWVYYPQYPEHSGELVFALDAVARRTMVEVNPEVGNLVIFPSYAPHYTRRNMSNEKRVSISGNYFPDPERVEEYEQFEASNITPMAHILGIWNA</sequence>
<dbReference type="EMBL" id="JMIW01000001">
    <property type="protein sequence ID" value="KEO91643.1"/>
    <property type="molecule type" value="Genomic_DNA"/>
</dbReference>
<dbReference type="Gene3D" id="2.60.120.620">
    <property type="entry name" value="q2cbj1_9rhob like domain"/>
    <property type="match status" value="1"/>
</dbReference>
<reference evidence="1 2" key="1">
    <citation type="submission" date="2014-04" db="EMBL/GenBank/DDBJ databases">
        <title>A comprehensive comparison of genomes of Erythrobacter spp. strains.</title>
        <authorList>
            <person name="Zheng Q."/>
        </authorList>
    </citation>
    <scope>NUCLEOTIDE SEQUENCE [LARGE SCALE GENOMIC DNA]</scope>
    <source>
        <strain evidence="1 2">DSM 6997</strain>
    </source>
</reference>
<dbReference type="Pfam" id="PF13759">
    <property type="entry name" value="2OG-FeII_Oxy_5"/>
    <property type="match status" value="1"/>
</dbReference>
<evidence type="ECO:0000313" key="2">
    <source>
        <dbReference type="Proteomes" id="UP000027647"/>
    </source>
</evidence>
<accession>A0A074MII4</accession>
<dbReference type="SUPFAM" id="SSF51197">
    <property type="entry name" value="Clavaminate synthase-like"/>
    <property type="match status" value="1"/>
</dbReference>
<evidence type="ECO:0008006" key="3">
    <source>
        <dbReference type="Google" id="ProtNLM"/>
    </source>
</evidence>
<dbReference type="InterPro" id="IPR012668">
    <property type="entry name" value="CHP02466"/>
</dbReference>
<dbReference type="RefSeq" id="WP_034957957.1">
    <property type="nucleotide sequence ID" value="NZ_JMIW01000001.1"/>
</dbReference>
<dbReference type="OrthoDB" id="9783136at2"/>
<keyword evidence="2" id="KW-1185">Reference proteome</keyword>
<organism evidence="1 2">
    <name type="scientific">Erythrobacter longus</name>
    <dbReference type="NCBI Taxonomy" id="1044"/>
    <lineage>
        <taxon>Bacteria</taxon>
        <taxon>Pseudomonadati</taxon>
        <taxon>Pseudomonadota</taxon>
        <taxon>Alphaproteobacteria</taxon>
        <taxon>Sphingomonadales</taxon>
        <taxon>Erythrobacteraceae</taxon>
        <taxon>Erythrobacter/Porphyrobacter group</taxon>
        <taxon>Erythrobacter</taxon>
    </lineage>
</organism>
<proteinExistence type="predicted"/>
<protein>
    <recommendedName>
        <fullName evidence="3">Prolyl 4-hydroxylase alpha subunit Fe(2+) 2OG dioxygenase domain-containing protein</fullName>
    </recommendedName>
</protein>
<name>A0A074MII4_ERYLO</name>
<dbReference type="Proteomes" id="UP000027647">
    <property type="component" value="Unassembled WGS sequence"/>
</dbReference>
<dbReference type="AlphaFoldDB" id="A0A074MII4"/>
<evidence type="ECO:0000313" key="1">
    <source>
        <dbReference type="EMBL" id="KEO91643.1"/>
    </source>
</evidence>
<gene>
    <name evidence="1" type="ORF">EH31_02940</name>
</gene>